<dbReference type="InterPro" id="IPR036185">
    <property type="entry name" value="DNA_heli_DnaB-like_N_sf"/>
</dbReference>
<accession>A0ABT3G2I5</accession>
<feature type="compositionally biased region" description="Basic residues" evidence="12">
    <location>
        <begin position="432"/>
        <end position="445"/>
    </location>
</feature>
<evidence type="ECO:0000256" key="5">
    <source>
        <dbReference type="ARBA" id="ARBA00022801"/>
    </source>
</evidence>
<evidence type="ECO:0000256" key="12">
    <source>
        <dbReference type="SAM" id="MobiDB-lite"/>
    </source>
</evidence>
<evidence type="ECO:0000256" key="7">
    <source>
        <dbReference type="ARBA" id="ARBA00022840"/>
    </source>
</evidence>
<proteinExistence type="inferred from homology"/>
<dbReference type="EC" id="5.6.2.3" evidence="10"/>
<dbReference type="Pfam" id="PF00772">
    <property type="entry name" value="DnaB"/>
    <property type="match status" value="1"/>
</dbReference>
<keyword evidence="9" id="KW-0413">Isomerase</keyword>
<evidence type="ECO:0000256" key="9">
    <source>
        <dbReference type="ARBA" id="ARBA00023235"/>
    </source>
</evidence>
<comment type="catalytic activity">
    <reaction evidence="11">
        <text>ATP + H2O = ADP + phosphate + H(+)</text>
        <dbReference type="Rhea" id="RHEA:13065"/>
        <dbReference type="ChEBI" id="CHEBI:15377"/>
        <dbReference type="ChEBI" id="CHEBI:15378"/>
        <dbReference type="ChEBI" id="CHEBI:30616"/>
        <dbReference type="ChEBI" id="CHEBI:43474"/>
        <dbReference type="ChEBI" id="CHEBI:456216"/>
        <dbReference type="EC" id="5.6.2.3"/>
    </reaction>
</comment>
<dbReference type="Gene3D" id="1.10.860.10">
    <property type="entry name" value="DNAb Helicase, Chain A"/>
    <property type="match status" value="1"/>
</dbReference>
<dbReference type="PANTHER" id="PTHR30153:SF2">
    <property type="entry name" value="REPLICATIVE DNA HELICASE"/>
    <property type="match status" value="1"/>
</dbReference>
<dbReference type="PANTHER" id="PTHR30153">
    <property type="entry name" value="REPLICATIVE DNA HELICASE DNAB"/>
    <property type="match status" value="1"/>
</dbReference>
<evidence type="ECO:0000256" key="4">
    <source>
        <dbReference type="ARBA" id="ARBA00022741"/>
    </source>
</evidence>
<evidence type="ECO:0000256" key="3">
    <source>
        <dbReference type="ARBA" id="ARBA00022705"/>
    </source>
</evidence>
<keyword evidence="3" id="KW-0235">DNA replication</keyword>
<evidence type="ECO:0000256" key="8">
    <source>
        <dbReference type="ARBA" id="ARBA00023125"/>
    </source>
</evidence>
<dbReference type="Pfam" id="PF03796">
    <property type="entry name" value="DnaB_C"/>
    <property type="match status" value="1"/>
</dbReference>
<evidence type="ECO:0000256" key="1">
    <source>
        <dbReference type="ARBA" id="ARBA00008428"/>
    </source>
</evidence>
<dbReference type="Gene3D" id="3.40.50.300">
    <property type="entry name" value="P-loop containing nucleotide triphosphate hydrolases"/>
    <property type="match status" value="1"/>
</dbReference>
<dbReference type="PROSITE" id="PS51199">
    <property type="entry name" value="SF4_HELICASE"/>
    <property type="match status" value="1"/>
</dbReference>
<evidence type="ECO:0000256" key="2">
    <source>
        <dbReference type="ARBA" id="ARBA00022515"/>
    </source>
</evidence>
<keyword evidence="5" id="KW-0378">Hydrolase</keyword>
<evidence type="ECO:0000256" key="10">
    <source>
        <dbReference type="ARBA" id="ARBA00044969"/>
    </source>
</evidence>
<reference evidence="14" key="1">
    <citation type="submission" date="2022-10" db="EMBL/GenBank/DDBJ databases">
        <title>Luteolibacter sp. GHJ8, whole genome shotgun sequencing project.</title>
        <authorList>
            <person name="Zhao G."/>
            <person name="Shen L."/>
        </authorList>
    </citation>
    <scope>NUCLEOTIDE SEQUENCE</scope>
    <source>
        <strain evidence="14">GHJ8</strain>
    </source>
</reference>
<feature type="domain" description="SF4 helicase" evidence="13">
    <location>
        <begin position="171"/>
        <end position="426"/>
    </location>
</feature>
<evidence type="ECO:0000313" key="15">
    <source>
        <dbReference type="Proteomes" id="UP001165653"/>
    </source>
</evidence>
<keyword evidence="7" id="KW-0067">ATP-binding</keyword>
<dbReference type="EMBL" id="JAPDDR010000004">
    <property type="protein sequence ID" value="MCW1913709.1"/>
    <property type="molecule type" value="Genomic_DNA"/>
</dbReference>
<dbReference type="SUPFAM" id="SSF48024">
    <property type="entry name" value="N-terminal domain of DnaB helicase"/>
    <property type="match status" value="1"/>
</dbReference>
<evidence type="ECO:0000313" key="14">
    <source>
        <dbReference type="EMBL" id="MCW1913709.1"/>
    </source>
</evidence>
<dbReference type="Proteomes" id="UP001165653">
    <property type="component" value="Unassembled WGS sequence"/>
</dbReference>
<comment type="caution">
    <text evidence="14">The sequence shown here is derived from an EMBL/GenBank/DDBJ whole genome shotgun (WGS) entry which is preliminary data.</text>
</comment>
<keyword evidence="15" id="KW-1185">Reference proteome</keyword>
<keyword evidence="8" id="KW-0238">DNA-binding</keyword>
<keyword evidence="4" id="KW-0547">Nucleotide-binding</keyword>
<evidence type="ECO:0000256" key="11">
    <source>
        <dbReference type="ARBA" id="ARBA00048954"/>
    </source>
</evidence>
<dbReference type="RefSeq" id="WP_264513211.1">
    <property type="nucleotide sequence ID" value="NZ_JAPDDR010000004.1"/>
</dbReference>
<comment type="similarity">
    <text evidence="1">Belongs to the helicase family. DnaB subfamily.</text>
</comment>
<dbReference type="InterPro" id="IPR007694">
    <property type="entry name" value="DNA_helicase_DnaB-like_C"/>
</dbReference>
<evidence type="ECO:0000256" key="6">
    <source>
        <dbReference type="ARBA" id="ARBA00022806"/>
    </source>
</evidence>
<protein>
    <recommendedName>
        <fullName evidence="10">DNA 5'-3' helicase</fullName>
        <ecNumber evidence="10">5.6.2.3</ecNumber>
    </recommendedName>
</protein>
<sequence>MKSPVSEPPHSKLAEKAVLSLMMRDEETRRRALLEGIGEDHFYCLQSVYLAVTTLSRSGATIDAISLTEELRSSGDLEGVGGESAVVEMWEMNENPRGWKQWVRALANARIERIKEDGLRWAADAKTPEAALEALRTTQEEMRQALAGPNRSKTAQEVAILVDQELHRLYNAGAIPGIPTGMGDLDQLTGGMKYAQLWVIAAETSRGKSVLMYQLGCSAIANQKRVAIFSAEMTVEEVGIRLISHRGKIMMDHLSSPKSAGKGHMNRMQTQLKLLAEEPFSLDDTPRMSLSYLYAECQRLAEIHGGLDLVIVDYLQILDVEVKRTENRQDAVSKLSSGLKQLAKLLRCPVVTGSQLNDNGQLRESRAIGQDADVLLAIGADGIRIQKNRNGKRDETLHYRLVGEIQTFAPFDPKERTAEQEAADEAAEREKAKKRSSGRDRQHRN</sequence>
<dbReference type="SUPFAM" id="SSF52540">
    <property type="entry name" value="P-loop containing nucleoside triphosphate hydrolases"/>
    <property type="match status" value="1"/>
</dbReference>
<name>A0ABT3G2I5_9BACT</name>
<feature type="region of interest" description="Disordered" evidence="12">
    <location>
        <begin position="410"/>
        <end position="445"/>
    </location>
</feature>
<keyword evidence="2" id="KW-0639">Primosome</keyword>
<gene>
    <name evidence="14" type="ORF">OJ996_08995</name>
</gene>
<dbReference type="InterPro" id="IPR016136">
    <property type="entry name" value="DNA_helicase_N/primase_C"/>
</dbReference>
<dbReference type="InterPro" id="IPR027417">
    <property type="entry name" value="P-loop_NTPase"/>
</dbReference>
<keyword evidence="6" id="KW-0347">Helicase</keyword>
<organism evidence="14 15">
    <name type="scientific">Luteolibacter rhizosphaerae</name>
    <dbReference type="NCBI Taxonomy" id="2989719"/>
    <lineage>
        <taxon>Bacteria</taxon>
        <taxon>Pseudomonadati</taxon>
        <taxon>Verrucomicrobiota</taxon>
        <taxon>Verrucomicrobiia</taxon>
        <taxon>Verrucomicrobiales</taxon>
        <taxon>Verrucomicrobiaceae</taxon>
        <taxon>Luteolibacter</taxon>
    </lineage>
</organism>
<dbReference type="InterPro" id="IPR007693">
    <property type="entry name" value="DNA_helicase_DnaB-like_N"/>
</dbReference>
<evidence type="ECO:0000259" key="13">
    <source>
        <dbReference type="PROSITE" id="PS51199"/>
    </source>
</evidence>